<feature type="domain" description="F-box" evidence="2">
    <location>
        <begin position="14"/>
        <end position="53"/>
    </location>
</feature>
<gene>
    <name evidence="3" type="ORF">HRI_000271600</name>
</gene>
<dbReference type="AlphaFoldDB" id="A0A9W7GWW5"/>
<dbReference type="InterPro" id="IPR001810">
    <property type="entry name" value="F-box_dom"/>
</dbReference>
<sequence length="350" mass="39619">MEHLQCNLNYLSRDILADIMARLDGSTLASAACTCLDLRAIARDQRLWKHLCHSTWPSTALKGAQHLIPSLPVDGFRRFYADSYPFILHDAHKDAEIFPAQHPHISPFNFASFIDVYYREKCVISRVQDGIPGTADFDQDNETTTGLMGDMEDGDELQFANNEYGFVSLEHIGESTDLCDELKEGIRLSWVLLDKKSGKAGNLSSGKPLLVKKIWETNGEYVVHFGCIIPVQESVVPHKLAKCLIVARCIVEGKQWYLRWKEIRMHIEDPNGAYINGGKSLMILNQALYCSRSNNLHVVQKAFQQFEKRKQEMTRKNKLKGTIADWVFITIEVAILITLGYHILPIGLLG</sequence>
<keyword evidence="1" id="KW-1133">Transmembrane helix</keyword>
<dbReference type="PANTHER" id="PTHR33736:SF15">
    <property type="entry name" value="F-BOX DOMAIN-CONTAINING PROTEIN"/>
    <property type="match status" value="1"/>
</dbReference>
<dbReference type="InterPro" id="IPR045283">
    <property type="entry name" value="AT3G44326-like"/>
</dbReference>
<evidence type="ECO:0000313" key="4">
    <source>
        <dbReference type="Proteomes" id="UP001165190"/>
    </source>
</evidence>
<name>A0A9W7GWW5_HIBTR</name>
<protein>
    <submittedName>
        <fullName evidence="3">Cytokinin-induced F-box</fullName>
    </submittedName>
</protein>
<comment type="caution">
    <text evidence="3">The sequence shown here is derived from an EMBL/GenBank/DDBJ whole genome shotgun (WGS) entry which is preliminary data.</text>
</comment>
<keyword evidence="1" id="KW-0812">Transmembrane</keyword>
<evidence type="ECO:0000259" key="2">
    <source>
        <dbReference type="Pfam" id="PF12937"/>
    </source>
</evidence>
<proteinExistence type="predicted"/>
<evidence type="ECO:0000256" key="1">
    <source>
        <dbReference type="SAM" id="Phobius"/>
    </source>
</evidence>
<accession>A0A9W7GWW5</accession>
<organism evidence="3 4">
    <name type="scientific">Hibiscus trionum</name>
    <name type="common">Flower of an hour</name>
    <dbReference type="NCBI Taxonomy" id="183268"/>
    <lineage>
        <taxon>Eukaryota</taxon>
        <taxon>Viridiplantae</taxon>
        <taxon>Streptophyta</taxon>
        <taxon>Embryophyta</taxon>
        <taxon>Tracheophyta</taxon>
        <taxon>Spermatophyta</taxon>
        <taxon>Magnoliopsida</taxon>
        <taxon>eudicotyledons</taxon>
        <taxon>Gunneridae</taxon>
        <taxon>Pentapetalae</taxon>
        <taxon>rosids</taxon>
        <taxon>malvids</taxon>
        <taxon>Malvales</taxon>
        <taxon>Malvaceae</taxon>
        <taxon>Malvoideae</taxon>
        <taxon>Hibiscus</taxon>
    </lineage>
</organism>
<reference evidence="3" key="1">
    <citation type="submission" date="2023-05" db="EMBL/GenBank/DDBJ databases">
        <title>Genome and transcriptome analyses reveal genes involved in the formation of fine ridges on petal epidermal cells in Hibiscus trionum.</title>
        <authorList>
            <person name="Koshimizu S."/>
            <person name="Masuda S."/>
            <person name="Ishii T."/>
            <person name="Shirasu K."/>
            <person name="Hoshino A."/>
            <person name="Arita M."/>
        </authorList>
    </citation>
    <scope>NUCLEOTIDE SEQUENCE</scope>
    <source>
        <strain evidence="3">Hamamatsu line</strain>
    </source>
</reference>
<keyword evidence="4" id="KW-1185">Reference proteome</keyword>
<dbReference type="Gene3D" id="1.20.1280.50">
    <property type="match status" value="1"/>
</dbReference>
<dbReference type="InterPro" id="IPR036047">
    <property type="entry name" value="F-box-like_dom_sf"/>
</dbReference>
<dbReference type="Proteomes" id="UP001165190">
    <property type="component" value="Unassembled WGS sequence"/>
</dbReference>
<keyword evidence="1" id="KW-0472">Membrane</keyword>
<dbReference type="PANTHER" id="PTHR33736">
    <property type="entry name" value="F-BOX PROTEIN-RELATED"/>
    <property type="match status" value="1"/>
</dbReference>
<dbReference type="EMBL" id="BSYR01000004">
    <property type="protein sequence ID" value="GMI66023.1"/>
    <property type="molecule type" value="Genomic_DNA"/>
</dbReference>
<dbReference type="SUPFAM" id="SSF81383">
    <property type="entry name" value="F-box domain"/>
    <property type="match status" value="1"/>
</dbReference>
<feature type="transmembrane region" description="Helical" evidence="1">
    <location>
        <begin position="323"/>
        <end position="344"/>
    </location>
</feature>
<evidence type="ECO:0000313" key="3">
    <source>
        <dbReference type="EMBL" id="GMI66023.1"/>
    </source>
</evidence>
<dbReference type="Pfam" id="PF12937">
    <property type="entry name" value="F-box-like"/>
    <property type="match status" value="1"/>
</dbReference>
<dbReference type="OrthoDB" id="1907273at2759"/>